<dbReference type="InterPro" id="IPR027417">
    <property type="entry name" value="P-loop_NTPase"/>
</dbReference>
<dbReference type="InterPro" id="IPR003439">
    <property type="entry name" value="ABC_transporter-like_ATP-bd"/>
</dbReference>
<feature type="domain" description="ABC transporter" evidence="4">
    <location>
        <begin position="8"/>
        <end position="255"/>
    </location>
</feature>
<evidence type="ECO:0000313" key="6">
    <source>
        <dbReference type="Proteomes" id="UP000295418"/>
    </source>
</evidence>
<evidence type="ECO:0000259" key="4">
    <source>
        <dbReference type="PROSITE" id="PS50893"/>
    </source>
</evidence>
<dbReference type="FunFam" id="3.40.50.300:FF:000421">
    <property type="entry name" value="Branched-chain amino acid ABC transporter ATP-binding protein"/>
    <property type="match status" value="1"/>
</dbReference>
<dbReference type="PROSITE" id="PS50893">
    <property type="entry name" value="ABC_TRANSPORTER_2"/>
    <property type="match status" value="1"/>
</dbReference>
<dbReference type="InterPro" id="IPR032823">
    <property type="entry name" value="BCA_ABC_TP_C"/>
</dbReference>
<dbReference type="Pfam" id="PF12399">
    <property type="entry name" value="BCA_ABC_TP_C"/>
    <property type="match status" value="1"/>
</dbReference>
<dbReference type="GO" id="GO:1903805">
    <property type="term" value="P:L-valine import across plasma membrane"/>
    <property type="evidence" value="ECO:0007669"/>
    <property type="project" value="TreeGrafter"/>
</dbReference>
<sequence>MEAHSPLLRVSNLTKSFGGVTAVHDVTFDIYPGQITAVIGPNGAGKTTLFNMITAILPMTSGQVHYRNMNITGLKPYQIAKLGITRTFQNLQIFGNMTVVENVMTGAHTQLKTGILRSAFRSPSVIREEVKAYEEALGQLENVGLLEFAHDEAGTLPYGNQRLLEIARAAASGSKLILLDEPMAGLNPQESKKLVTIIERMRTEGMTFLFVEHDMETVMSIADNIVVLDFGEKIAEGTPQEIYNNPAVIAAYLGDEEIVI</sequence>
<dbReference type="PANTHER" id="PTHR45772">
    <property type="entry name" value="CONSERVED COMPONENT OF ABC TRANSPORTER FOR NATURAL AMINO ACIDS-RELATED"/>
    <property type="match status" value="1"/>
</dbReference>
<dbReference type="OrthoDB" id="9805514at2"/>
<evidence type="ECO:0000256" key="2">
    <source>
        <dbReference type="ARBA" id="ARBA00022741"/>
    </source>
</evidence>
<dbReference type="SMART" id="SM00382">
    <property type="entry name" value="AAA"/>
    <property type="match status" value="1"/>
</dbReference>
<protein>
    <submittedName>
        <fullName evidence="5">ABC transporter ATP-binding protein</fullName>
    </submittedName>
</protein>
<keyword evidence="1" id="KW-0813">Transport</keyword>
<dbReference type="Gene3D" id="3.40.50.300">
    <property type="entry name" value="P-loop containing nucleotide triphosphate hydrolases"/>
    <property type="match status" value="1"/>
</dbReference>
<keyword evidence="3 5" id="KW-0067">ATP-binding</keyword>
<dbReference type="GO" id="GO:0005304">
    <property type="term" value="F:L-valine transmembrane transporter activity"/>
    <property type="evidence" value="ECO:0007669"/>
    <property type="project" value="TreeGrafter"/>
</dbReference>
<keyword evidence="6" id="KW-1185">Reference proteome</keyword>
<evidence type="ECO:0000256" key="3">
    <source>
        <dbReference type="ARBA" id="ARBA00022840"/>
    </source>
</evidence>
<dbReference type="GO" id="GO:1903806">
    <property type="term" value="P:L-isoleucine import across plasma membrane"/>
    <property type="evidence" value="ECO:0007669"/>
    <property type="project" value="TreeGrafter"/>
</dbReference>
<accession>A0A4R4EHU7</accession>
<keyword evidence="2" id="KW-0547">Nucleotide-binding</keyword>
<dbReference type="RefSeq" id="WP_132417839.1">
    <property type="nucleotide sequence ID" value="NZ_SKFG01000008.1"/>
</dbReference>
<evidence type="ECO:0000256" key="1">
    <source>
        <dbReference type="ARBA" id="ARBA00022448"/>
    </source>
</evidence>
<name>A0A4R4EHU7_9BACL</name>
<dbReference type="EMBL" id="SKFG01000008">
    <property type="protein sequence ID" value="TCZ77755.1"/>
    <property type="molecule type" value="Genomic_DNA"/>
</dbReference>
<gene>
    <name evidence="5" type="ORF">E0485_09760</name>
</gene>
<dbReference type="SUPFAM" id="SSF52540">
    <property type="entry name" value="P-loop containing nucleoside triphosphate hydrolases"/>
    <property type="match status" value="1"/>
</dbReference>
<dbReference type="InterPro" id="IPR003593">
    <property type="entry name" value="AAA+_ATPase"/>
</dbReference>
<dbReference type="PANTHER" id="PTHR45772:SF7">
    <property type="entry name" value="AMINO ACID ABC TRANSPORTER ATP-BINDING PROTEIN"/>
    <property type="match status" value="1"/>
</dbReference>
<reference evidence="5 6" key="1">
    <citation type="submission" date="2019-03" db="EMBL/GenBank/DDBJ databases">
        <authorList>
            <person name="Kim M.K.M."/>
        </authorList>
    </citation>
    <scope>NUCLEOTIDE SEQUENCE [LARGE SCALE GENOMIC DNA]</scope>
    <source>
        <strain evidence="5 6">18JY21-1</strain>
    </source>
</reference>
<evidence type="ECO:0000313" key="5">
    <source>
        <dbReference type="EMBL" id="TCZ77755.1"/>
    </source>
</evidence>
<dbReference type="GO" id="GO:0005524">
    <property type="term" value="F:ATP binding"/>
    <property type="evidence" value="ECO:0007669"/>
    <property type="project" value="UniProtKB-KW"/>
</dbReference>
<dbReference type="GO" id="GO:0015188">
    <property type="term" value="F:L-isoleucine transmembrane transporter activity"/>
    <property type="evidence" value="ECO:0007669"/>
    <property type="project" value="TreeGrafter"/>
</dbReference>
<dbReference type="GO" id="GO:0016887">
    <property type="term" value="F:ATP hydrolysis activity"/>
    <property type="evidence" value="ECO:0007669"/>
    <property type="project" value="InterPro"/>
</dbReference>
<dbReference type="CDD" id="cd03219">
    <property type="entry name" value="ABC_Mj1267_LivG_branched"/>
    <property type="match status" value="1"/>
</dbReference>
<dbReference type="Proteomes" id="UP000295418">
    <property type="component" value="Unassembled WGS sequence"/>
</dbReference>
<dbReference type="GO" id="GO:0015808">
    <property type="term" value="P:L-alanine transport"/>
    <property type="evidence" value="ECO:0007669"/>
    <property type="project" value="TreeGrafter"/>
</dbReference>
<dbReference type="InterPro" id="IPR051120">
    <property type="entry name" value="ABC_AA/LPS_Transport"/>
</dbReference>
<dbReference type="GO" id="GO:0005886">
    <property type="term" value="C:plasma membrane"/>
    <property type="evidence" value="ECO:0007669"/>
    <property type="project" value="TreeGrafter"/>
</dbReference>
<dbReference type="GO" id="GO:0015192">
    <property type="term" value="F:L-phenylalanine transmembrane transporter activity"/>
    <property type="evidence" value="ECO:0007669"/>
    <property type="project" value="TreeGrafter"/>
</dbReference>
<dbReference type="GO" id="GO:0042941">
    <property type="term" value="P:D-alanine transmembrane transport"/>
    <property type="evidence" value="ECO:0007669"/>
    <property type="project" value="TreeGrafter"/>
</dbReference>
<organism evidence="5 6">
    <name type="scientific">Paenibacillus albiflavus</name>
    <dbReference type="NCBI Taxonomy" id="2545760"/>
    <lineage>
        <taxon>Bacteria</taxon>
        <taxon>Bacillati</taxon>
        <taxon>Bacillota</taxon>
        <taxon>Bacilli</taxon>
        <taxon>Bacillales</taxon>
        <taxon>Paenibacillaceae</taxon>
        <taxon>Paenibacillus</taxon>
    </lineage>
</organism>
<proteinExistence type="predicted"/>
<dbReference type="AlphaFoldDB" id="A0A4R4EHU7"/>
<comment type="caution">
    <text evidence="5">The sequence shown here is derived from an EMBL/GenBank/DDBJ whole genome shotgun (WGS) entry which is preliminary data.</text>
</comment>
<dbReference type="Pfam" id="PF00005">
    <property type="entry name" value="ABC_tran"/>
    <property type="match status" value="1"/>
</dbReference>